<dbReference type="Proteomes" id="UP000823775">
    <property type="component" value="Unassembled WGS sequence"/>
</dbReference>
<comment type="caution">
    <text evidence="1">The sequence shown here is derived from an EMBL/GenBank/DDBJ whole genome shotgun (WGS) entry which is preliminary data.</text>
</comment>
<feature type="non-terminal residue" evidence="1">
    <location>
        <position position="66"/>
    </location>
</feature>
<proteinExistence type="predicted"/>
<evidence type="ECO:0000313" key="1">
    <source>
        <dbReference type="EMBL" id="MCD9643550.1"/>
    </source>
</evidence>
<dbReference type="EMBL" id="JACEIK010003921">
    <property type="protein sequence ID" value="MCD9643550.1"/>
    <property type="molecule type" value="Genomic_DNA"/>
</dbReference>
<name>A0ABS8V8N9_DATST</name>
<gene>
    <name evidence="1" type="ORF">HAX54_031133</name>
</gene>
<reference evidence="1 2" key="1">
    <citation type="journal article" date="2021" name="BMC Genomics">
        <title>Datura genome reveals duplications of psychoactive alkaloid biosynthetic genes and high mutation rate following tissue culture.</title>
        <authorList>
            <person name="Rajewski A."/>
            <person name="Carter-House D."/>
            <person name="Stajich J."/>
            <person name="Litt A."/>
        </authorList>
    </citation>
    <scope>NUCLEOTIDE SEQUENCE [LARGE SCALE GENOMIC DNA]</scope>
    <source>
        <strain evidence="1">AR-01</strain>
    </source>
</reference>
<sequence length="66" mass="7380">QVVSGTNDPLDVSVIRRCRTGVASNGSRKKSLLDVTGHCMSAVVRFFRFREEVMDQVRLIVGRNES</sequence>
<accession>A0ABS8V8N9</accession>
<keyword evidence="2" id="KW-1185">Reference proteome</keyword>
<protein>
    <submittedName>
        <fullName evidence="1">Uncharacterized protein</fullName>
    </submittedName>
</protein>
<evidence type="ECO:0000313" key="2">
    <source>
        <dbReference type="Proteomes" id="UP000823775"/>
    </source>
</evidence>
<organism evidence="1 2">
    <name type="scientific">Datura stramonium</name>
    <name type="common">Jimsonweed</name>
    <name type="synonym">Common thornapple</name>
    <dbReference type="NCBI Taxonomy" id="4076"/>
    <lineage>
        <taxon>Eukaryota</taxon>
        <taxon>Viridiplantae</taxon>
        <taxon>Streptophyta</taxon>
        <taxon>Embryophyta</taxon>
        <taxon>Tracheophyta</taxon>
        <taxon>Spermatophyta</taxon>
        <taxon>Magnoliopsida</taxon>
        <taxon>eudicotyledons</taxon>
        <taxon>Gunneridae</taxon>
        <taxon>Pentapetalae</taxon>
        <taxon>asterids</taxon>
        <taxon>lamiids</taxon>
        <taxon>Solanales</taxon>
        <taxon>Solanaceae</taxon>
        <taxon>Solanoideae</taxon>
        <taxon>Datureae</taxon>
        <taxon>Datura</taxon>
    </lineage>
</organism>
<feature type="non-terminal residue" evidence="1">
    <location>
        <position position="1"/>
    </location>
</feature>